<dbReference type="EMBL" id="GBRH01179334">
    <property type="protein sequence ID" value="JAE18562.1"/>
    <property type="molecule type" value="Transcribed_RNA"/>
</dbReference>
<reference evidence="2" key="2">
    <citation type="journal article" date="2015" name="Data Brief">
        <title>Shoot transcriptome of the giant reed, Arundo donax.</title>
        <authorList>
            <person name="Barrero R.A."/>
            <person name="Guerrero F.D."/>
            <person name="Moolhuijzen P."/>
            <person name="Goolsby J.A."/>
            <person name="Tidwell J."/>
            <person name="Bellgard S.E."/>
            <person name="Bellgard M.I."/>
        </authorList>
    </citation>
    <scope>NUCLEOTIDE SEQUENCE</scope>
    <source>
        <tissue evidence="2">Shoot tissue taken approximately 20 cm above the soil surface</tissue>
    </source>
</reference>
<organism evidence="2">
    <name type="scientific">Arundo donax</name>
    <name type="common">Giant reed</name>
    <name type="synonym">Donax arundinaceus</name>
    <dbReference type="NCBI Taxonomy" id="35708"/>
    <lineage>
        <taxon>Eukaryota</taxon>
        <taxon>Viridiplantae</taxon>
        <taxon>Streptophyta</taxon>
        <taxon>Embryophyta</taxon>
        <taxon>Tracheophyta</taxon>
        <taxon>Spermatophyta</taxon>
        <taxon>Magnoliopsida</taxon>
        <taxon>Liliopsida</taxon>
        <taxon>Poales</taxon>
        <taxon>Poaceae</taxon>
        <taxon>PACMAD clade</taxon>
        <taxon>Arundinoideae</taxon>
        <taxon>Arundineae</taxon>
        <taxon>Arundo</taxon>
    </lineage>
</organism>
<sequence>MILHALLILQLLRSASNAEGQGSSGRIQPPGQSFVGLMNMKFSSVIQRMAC</sequence>
<protein>
    <submittedName>
        <fullName evidence="2">Uncharacterized protein</fullName>
    </submittedName>
</protein>
<proteinExistence type="predicted"/>
<feature type="signal peptide" evidence="1">
    <location>
        <begin position="1"/>
        <end position="18"/>
    </location>
</feature>
<reference evidence="2" key="1">
    <citation type="submission" date="2014-09" db="EMBL/GenBank/DDBJ databases">
        <authorList>
            <person name="Magalhaes I.L.F."/>
            <person name="Oliveira U."/>
            <person name="Santos F.R."/>
            <person name="Vidigal T.H.D.A."/>
            <person name="Brescovit A.D."/>
            <person name="Santos A.J."/>
        </authorList>
    </citation>
    <scope>NUCLEOTIDE SEQUENCE</scope>
    <source>
        <tissue evidence="2">Shoot tissue taken approximately 20 cm above the soil surface</tissue>
    </source>
</reference>
<evidence type="ECO:0000256" key="1">
    <source>
        <dbReference type="SAM" id="SignalP"/>
    </source>
</evidence>
<dbReference type="AlphaFoldDB" id="A0A0A9G216"/>
<keyword evidence="1" id="KW-0732">Signal</keyword>
<feature type="chain" id="PRO_5002044755" evidence="1">
    <location>
        <begin position="19"/>
        <end position="51"/>
    </location>
</feature>
<name>A0A0A9G216_ARUDO</name>
<evidence type="ECO:0000313" key="2">
    <source>
        <dbReference type="EMBL" id="JAE18562.1"/>
    </source>
</evidence>
<accession>A0A0A9G216</accession>